<dbReference type="GO" id="GO:0005524">
    <property type="term" value="F:ATP binding"/>
    <property type="evidence" value="ECO:0007669"/>
    <property type="project" value="InterPro"/>
</dbReference>
<name>A0A7W9TPE5_CASDE</name>
<keyword evidence="5" id="KW-0808">Transferase</keyword>
<evidence type="ECO:0000256" key="2">
    <source>
        <dbReference type="SAM" id="MobiDB-lite"/>
    </source>
</evidence>
<evidence type="ECO:0000259" key="3">
    <source>
        <dbReference type="Pfam" id="PF09830"/>
    </source>
</evidence>
<dbReference type="EMBL" id="JACHIB010000014">
    <property type="protein sequence ID" value="MBB6084473.1"/>
    <property type="molecule type" value="Genomic_DNA"/>
</dbReference>
<dbReference type="InterPro" id="IPR043171">
    <property type="entry name" value="Ap4A_phos1/2-like"/>
</dbReference>
<dbReference type="SUPFAM" id="SSF54197">
    <property type="entry name" value="HIT-like"/>
    <property type="match status" value="1"/>
</dbReference>
<dbReference type="InterPro" id="IPR036265">
    <property type="entry name" value="HIT-like_sf"/>
</dbReference>
<dbReference type="Pfam" id="PF09830">
    <property type="entry name" value="ATP_transf"/>
    <property type="match status" value="1"/>
</dbReference>
<dbReference type="Pfam" id="PF19327">
    <property type="entry name" value="Ap4A_phos_N"/>
    <property type="match status" value="2"/>
</dbReference>
<proteinExistence type="predicted"/>
<dbReference type="InterPro" id="IPR009163">
    <property type="entry name" value="Ap4A_phos1/2"/>
</dbReference>
<protein>
    <submittedName>
        <fullName evidence="5">ATP adenylyltransferase</fullName>
        <ecNumber evidence="5">2.7.7.53</ecNumber>
    </submittedName>
</protein>
<feature type="domain" description="ATP adenylyltransferase C-terminal" evidence="3">
    <location>
        <begin position="225"/>
        <end position="333"/>
    </location>
</feature>
<feature type="region of interest" description="Disordered" evidence="2">
    <location>
        <begin position="67"/>
        <end position="101"/>
    </location>
</feature>
<dbReference type="AlphaFoldDB" id="A0A7W9TPE5"/>
<feature type="domain" description="Ap4A phosphorylase 1/2 N-terminal" evidence="4">
    <location>
        <begin position="2"/>
        <end position="56"/>
    </location>
</feature>
<dbReference type="GO" id="GO:0009117">
    <property type="term" value="P:nucleotide metabolic process"/>
    <property type="evidence" value="ECO:0007669"/>
    <property type="project" value="InterPro"/>
</dbReference>
<evidence type="ECO:0000313" key="6">
    <source>
        <dbReference type="Proteomes" id="UP000541136"/>
    </source>
</evidence>
<feature type="domain" description="Ap4A phosphorylase 1/2 N-terminal" evidence="4">
    <location>
        <begin position="107"/>
        <end position="196"/>
    </location>
</feature>
<feature type="active site" description="Nucleophile" evidence="1">
    <location>
        <position position="191"/>
    </location>
</feature>
<dbReference type="EC" id="2.7.7.53" evidence="5"/>
<dbReference type="PANTHER" id="PTHR38420">
    <property type="entry name" value="AP-4-A PHOSPHORYLASE II"/>
    <property type="match status" value="1"/>
</dbReference>
<dbReference type="PIRSF" id="PIRSF000846">
    <property type="entry name" value="ATP_adenylyltr"/>
    <property type="match status" value="1"/>
</dbReference>
<feature type="compositionally biased region" description="Low complexity" evidence="2">
    <location>
        <begin position="67"/>
        <end position="95"/>
    </location>
</feature>
<accession>A0A7W9TPE5</accession>
<dbReference type="Gene3D" id="3.30.428.70">
    <property type="match status" value="1"/>
</dbReference>
<evidence type="ECO:0000256" key="1">
    <source>
        <dbReference type="PIRSR" id="PIRSR000846-1"/>
    </source>
</evidence>
<dbReference type="InterPro" id="IPR019200">
    <property type="entry name" value="ATP_adenylylTrfase_C"/>
</dbReference>
<comment type="caution">
    <text evidence="5">The sequence shown here is derived from an EMBL/GenBank/DDBJ whole genome shotgun (WGS) entry which is preliminary data.</text>
</comment>
<keyword evidence="5" id="KW-0548">Nucleotidyltransferase</keyword>
<dbReference type="Proteomes" id="UP000541136">
    <property type="component" value="Unassembled WGS sequence"/>
</dbReference>
<evidence type="ECO:0000259" key="4">
    <source>
        <dbReference type="Pfam" id="PF19327"/>
    </source>
</evidence>
<reference evidence="5 6" key="1">
    <citation type="submission" date="2020-08" db="EMBL/GenBank/DDBJ databases">
        <title>Genomic Encyclopedia of Type Strains, Phase IV (KMG-IV): sequencing the most valuable type-strain genomes for metagenomic binning, comparative biology and taxonomic classification.</title>
        <authorList>
            <person name="Goeker M."/>
        </authorList>
    </citation>
    <scope>NUCLEOTIDE SEQUENCE [LARGE SCALE GENOMIC DNA]</scope>
    <source>
        <strain evidence="5 6">DSM 12141</strain>
    </source>
</reference>
<gene>
    <name evidence="5" type="ORF">HNR28_002518</name>
</gene>
<dbReference type="InterPro" id="IPR045759">
    <property type="entry name" value="Ap4A_phos1/2_N"/>
</dbReference>
<sequence length="334" mass="34179">MDAVRARSSQAIASGELQPIVAEEVLIQDQGLPFTIRWVAALAAKDAAAREIAKDAAARDAAARGEAAGGPAVPDAAGDPAARSAAAGAPAPSARQAVVLPGGPRDPDFNPFLKPDPALLVGPVGEHHAAILNKFPVCLHHLVLARRAFAEQLSPLEEIDFRALASILSAEGGLGFYNGGAAAGASQRHKHVQWIPDAPGNVSLRALAAGLPADQAQGAIVRHPALDLAHCFVRVDAGLGADAGSSARAMLIAFGQACAALDLRPGADGLLPPCNMLVGDGWMLVLPRSQEHFQGVSLNALSFGGTFYVRDPAQIDAIREAGPLRALASVGVPG</sequence>
<evidence type="ECO:0000313" key="5">
    <source>
        <dbReference type="EMBL" id="MBB6084473.1"/>
    </source>
</evidence>
<dbReference type="PANTHER" id="PTHR38420:SF1">
    <property type="entry name" value="PUTATIVE (AFU_ORTHOLOGUE AFUA_5G14690)-RELATED"/>
    <property type="match status" value="1"/>
</dbReference>
<dbReference type="GO" id="GO:0003877">
    <property type="term" value="F:ATP:ADP adenylyltransferase activity"/>
    <property type="evidence" value="ECO:0007669"/>
    <property type="project" value="UniProtKB-EC"/>
</dbReference>
<organism evidence="5 6">
    <name type="scientific">Castellaniella defragrans</name>
    <name type="common">Alcaligenes defragrans</name>
    <dbReference type="NCBI Taxonomy" id="75697"/>
    <lineage>
        <taxon>Bacteria</taxon>
        <taxon>Pseudomonadati</taxon>
        <taxon>Pseudomonadota</taxon>
        <taxon>Betaproteobacteria</taxon>
        <taxon>Burkholderiales</taxon>
        <taxon>Alcaligenaceae</taxon>
        <taxon>Castellaniella</taxon>
    </lineage>
</organism>